<proteinExistence type="predicted"/>
<sequence>MPREHNVLSGPVPKTELIIKPITIAPIVTQSENFKAEINNLAPTFLYSMQIIDKKEQQNVIGTPSFGSQTVSIVTKNMNIIFQYTAKNRSVINPTKENKTPNIKSTKVPLND</sequence>
<organism evidence="2 3">
    <name type="scientific">Pseudoalteromonas luteoviolacea DSM 6061</name>
    <dbReference type="NCBI Taxonomy" id="1365250"/>
    <lineage>
        <taxon>Bacteria</taxon>
        <taxon>Pseudomonadati</taxon>
        <taxon>Pseudomonadota</taxon>
        <taxon>Gammaproteobacteria</taxon>
        <taxon>Alteromonadales</taxon>
        <taxon>Pseudoalteromonadaceae</taxon>
        <taxon>Pseudoalteromonas</taxon>
    </lineage>
</organism>
<feature type="region of interest" description="Disordered" evidence="1">
    <location>
        <begin position="91"/>
        <end position="112"/>
    </location>
</feature>
<name>A0A166X9R3_9GAMM</name>
<evidence type="ECO:0000256" key="1">
    <source>
        <dbReference type="SAM" id="MobiDB-lite"/>
    </source>
</evidence>
<reference evidence="2 3" key="1">
    <citation type="submission" date="2013-07" db="EMBL/GenBank/DDBJ databases">
        <title>Comparative Genomic and Metabolomic Analysis of Twelve Strains of Pseudoalteromonas luteoviolacea.</title>
        <authorList>
            <person name="Vynne N.G."/>
            <person name="Mansson M."/>
            <person name="Gram L."/>
        </authorList>
    </citation>
    <scope>NUCLEOTIDE SEQUENCE [LARGE SCALE GENOMIC DNA]</scope>
    <source>
        <strain evidence="2 3">DSM 6061</strain>
    </source>
</reference>
<dbReference type="PATRIC" id="fig|1365250.3.peg.2008"/>
<feature type="compositionally biased region" description="Polar residues" evidence="1">
    <location>
        <begin position="91"/>
        <end position="105"/>
    </location>
</feature>
<keyword evidence="3" id="KW-1185">Reference proteome</keyword>
<accession>A0A166X9R3</accession>
<dbReference type="EMBL" id="AUYB01000098">
    <property type="protein sequence ID" value="KZN39845.1"/>
    <property type="molecule type" value="Genomic_DNA"/>
</dbReference>
<gene>
    <name evidence="2" type="ORF">N475_13895</name>
</gene>
<evidence type="ECO:0000313" key="3">
    <source>
        <dbReference type="Proteomes" id="UP000076643"/>
    </source>
</evidence>
<dbReference type="Proteomes" id="UP000076643">
    <property type="component" value="Unassembled WGS sequence"/>
</dbReference>
<evidence type="ECO:0000313" key="2">
    <source>
        <dbReference type="EMBL" id="KZN39845.1"/>
    </source>
</evidence>
<dbReference type="AlphaFoldDB" id="A0A166X9R3"/>
<protein>
    <submittedName>
        <fullName evidence="2">Uncharacterized protein</fullName>
    </submittedName>
</protein>
<comment type="caution">
    <text evidence="2">The sequence shown here is derived from an EMBL/GenBank/DDBJ whole genome shotgun (WGS) entry which is preliminary data.</text>
</comment>